<organism evidence="2 3">
    <name type="scientific">Acanthopleuribacter pedis</name>
    <dbReference type="NCBI Taxonomy" id="442870"/>
    <lineage>
        <taxon>Bacteria</taxon>
        <taxon>Pseudomonadati</taxon>
        <taxon>Acidobacteriota</taxon>
        <taxon>Holophagae</taxon>
        <taxon>Acanthopleuribacterales</taxon>
        <taxon>Acanthopleuribacteraceae</taxon>
        <taxon>Acanthopleuribacter</taxon>
    </lineage>
</organism>
<dbReference type="EMBL" id="JAFREP010000039">
    <property type="protein sequence ID" value="MBO1322597.1"/>
    <property type="molecule type" value="Genomic_DNA"/>
</dbReference>
<dbReference type="AlphaFoldDB" id="A0A8J7Q8R3"/>
<keyword evidence="3" id="KW-1185">Reference proteome</keyword>
<evidence type="ECO:0000256" key="1">
    <source>
        <dbReference type="SAM" id="MobiDB-lite"/>
    </source>
</evidence>
<feature type="compositionally biased region" description="Polar residues" evidence="1">
    <location>
        <begin position="143"/>
        <end position="182"/>
    </location>
</feature>
<proteinExistence type="predicted"/>
<name>A0A8J7Q8R3_9BACT</name>
<dbReference type="Proteomes" id="UP000664417">
    <property type="component" value="Unassembled WGS sequence"/>
</dbReference>
<evidence type="ECO:0008006" key="4">
    <source>
        <dbReference type="Google" id="ProtNLM"/>
    </source>
</evidence>
<dbReference type="Pfam" id="PF09483">
    <property type="entry name" value="HpaP"/>
    <property type="match status" value="1"/>
</dbReference>
<reference evidence="2" key="1">
    <citation type="submission" date="2021-03" db="EMBL/GenBank/DDBJ databases">
        <authorList>
            <person name="Wang G."/>
        </authorList>
    </citation>
    <scope>NUCLEOTIDE SEQUENCE</scope>
    <source>
        <strain evidence="2">KCTC 12899</strain>
    </source>
</reference>
<comment type="caution">
    <text evidence="2">The sequence shown here is derived from an EMBL/GenBank/DDBJ whole genome shotgun (WGS) entry which is preliminary data.</text>
</comment>
<feature type="compositionally biased region" description="Basic and acidic residues" evidence="1">
    <location>
        <begin position="459"/>
        <end position="473"/>
    </location>
</feature>
<dbReference type="InterPro" id="IPR013390">
    <property type="entry name" value="T3SS_HpaP"/>
</dbReference>
<feature type="region of interest" description="Disordered" evidence="1">
    <location>
        <begin position="1"/>
        <end position="335"/>
    </location>
</feature>
<dbReference type="InterPro" id="IPR038610">
    <property type="entry name" value="FliK-like_C_sf"/>
</dbReference>
<protein>
    <recommendedName>
        <fullName evidence="4">Flagellar hook-length control protein-like C-terminal domain-containing protein</fullName>
    </recommendedName>
</protein>
<feature type="compositionally biased region" description="Gly residues" evidence="1">
    <location>
        <begin position="309"/>
        <end position="321"/>
    </location>
</feature>
<gene>
    <name evidence="2" type="ORF">J3U88_29255</name>
</gene>
<feature type="compositionally biased region" description="Basic and acidic residues" evidence="1">
    <location>
        <begin position="36"/>
        <end position="75"/>
    </location>
</feature>
<feature type="compositionally biased region" description="Basic and acidic residues" evidence="1">
    <location>
        <begin position="99"/>
        <end position="117"/>
    </location>
</feature>
<dbReference type="RefSeq" id="WP_207862570.1">
    <property type="nucleotide sequence ID" value="NZ_JAFREP010000039.1"/>
</dbReference>
<evidence type="ECO:0000313" key="3">
    <source>
        <dbReference type="Proteomes" id="UP000664417"/>
    </source>
</evidence>
<sequence>MRPIDTSTHKTPSEQTPAPAPGVPTDREQQQFSDMMRQKQREADPRGGSERSPMELYPRREERGESQGGSDHWDPDMPLDNPTDAQMDMMQKMQRNKRERLERRQEDQQRQPARDEQAAGSEQQPKNDGGAKAFGGGERTLSPFAQQPSGQTPDNGQNTAFQRNSGDTALAGNAQSQTQNQGAAADAMPQSDIAAQPGSTQAKPTPSPAPRADATTFGNQTGPDAGNPAPSGQPGGMPHPAGAEVTQSQQQLLWQNMAPTKQAPTLGNPLPEGAPKQAGDNPSAPLGADTTRLSGEHILGTLQRRQGDGNQGGGQGGGKGGKASEAVGENGFATPQNAGEAILGMLQQNHSATGEVSAAQAPKAAQMVSDIADKIVDRILVSDAASMGKDEVRLILKNSVLPETEVRITREGGNLEIQLVTKDTDAYRLLNDRTDNLQHFLKEKLKDNDINVRLQFAEGSERGENQRDQDGRSRQQRNLYDEMQEEPQD</sequence>
<feature type="compositionally biased region" description="Polar residues" evidence="1">
    <location>
        <begin position="245"/>
        <end position="265"/>
    </location>
</feature>
<accession>A0A8J7Q8R3</accession>
<evidence type="ECO:0000313" key="2">
    <source>
        <dbReference type="EMBL" id="MBO1322597.1"/>
    </source>
</evidence>
<dbReference type="Gene3D" id="3.30.750.140">
    <property type="match status" value="1"/>
</dbReference>
<feature type="region of interest" description="Disordered" evidence="1">
    <location>
        <begin position="457"/>
        <end position="489"/>
    </location>
</feature>